<dbReference type="EMBL" id="JALPRF010000003">
    <property type="protein sequence ID" value="MCK8494244.1"/>
    <property type="molecule type" value="Genomic_DNA"/>
</dbReference>
<organism evidence="2 3">
    <name type="scientific">Spirosoma liriopis</name>
    <dbReference type="NCBI Taxonomy" id="2937440"/>
    <lineage>
        <taxon>Bacteria</taxon>
        <taxon>Pseudomonadati</taxon>
        <taxon>Bacteroidota</taxon>
        <taxon>Cytophagia</taxon>
        <taxon>Cytophagales</taxon>
        <taxon>Cytophagaceae</taxon>
        <taxon>Spirosoma</taxon>
    </lineage>
</organism>
<dbReference type="RefSeq" id="WP_248478794.1">
    <property type="nucleotide sequence ID" value="NZ_JALPRF010000003.1"/>
</dbReference>
<sequence>METIYNWLLENTGNAGNYYTILNTNREGGAAESATLTIRVRRTDDFTVLNLLVSDGQKRDSPELEPGSQVIERYHFANEQAVIAYLASGQKPDEADSAKGIQVSVLEPTGEAGEVTFP</sequence>
<feature type="region of interest" description="Disordered" evidence="1">
    <location>
        <begin position="93"/>
        <end position="118"/>
    </location>
</feature>
<comment type="caution">
    <text evidence="2">The sequence shown here is derived from an EMBL/GenBank/DDBJ whole genome shotgun (WGS) entry which is preliminary data.</text>
</comment>
<proteinExistence type="predicted"/>
<evidence type="ECO:0000313" key="2">
    <source>
        <dbReference type="EMBL" id="MCK8494244.1"/>
    </source>
</evidence>
<evidence type="ECO:0000256" key="1">
    <source>
        <dbReference type="SAM" id="MobiDB-lite"/>
    </source>
</evidence>
<protein>
    <submittedName>
        <fullName evidence="2">Uncharacterized protein</fullName>
    </submittedName>
</protein>
<evidence type="ECO:0000313" key="3">
    <source>
        <dbReference type="Proteomes" id="UP001202180"/>
    </source>
</evidence>
<name>A0ABT0HQ05_9BACT</name>
<keyword evidence="3" id="KW-1185">Reference proteome</keyword>
<gene>
    <name evidence="2" type="ORF">M0L20_20425</name>
</gene>
<reference evidence="2 3" key="1">
    <citation type="submission" date="2022-04" db="EMBL/GenBank/DDBJ databases">
        <title>Spirosoma sp. strain RP8 genome sequencing and assembly.</title>
        <authorList>
            <person name="Jung Y."/>
        </authorList>
    </citation>
    <scope>NUCLEOTIDE SEQUENCE [LARGE SCALE GENOMIC DNA]</scope>
    <source>
        <strain evidence="2 3">RP8</strain>
    </source>
</reference>
<accession>A0ABT0HQ05</accession>
<dbReference type="Proteomes" id="UP001202180">
    <property type="component" value="Unassembled WGS sequence"/>
</dbReference>